<organism evidence="2 3">
    <name type="scientific">Timema podura</name>
    <name type="common">Walking stick</name>
    <dbReference type="NCBI Taxonomy" id="61482"/>
    <lineage>
        <taxon>Eukaryota</taxon>
        <taxon>Metazoa</taxon>
        <taxon>Ecdysozoa</taxon>
        <taxon>Arthropoda</taxon>
        <taxon>Hexapoda</taxon>
        <taxon>Insecta</taxon>
        <taxon>Pterygota</taxon>
        <taxon>Neoptera</taxon>
        <taxon>Polyneoptera</taxon>
        <taxon>Phasmatodea</taxon>
        <taxon>Timematodea</taxon>
        <taxon>Timematoidea</taxon>
        <taxon>Timematidae</taxon>
        <taxon>Timema</taxon>
    </lineage>
</organism>
<sequence length="78" mass="9099">MYLLFSTPDRDLDPDLPIISSIIHFHGSNWSLLHKYIGPEILPKEYGGHLSDLDYSRLNDYLYNNEQTLTEYLMGLPK</sequence>
<gene>
    <name evidence="2" type="ORF">TPAB3V08_LOCUS10686</name>
</gene>
<dbReference type="InterPro" id="IPR001251">
    <property type="entry name" value="CRAL-TRIO_dom"/>
</dbReference>
<accession>A0ABN7P9D7</accession>
<dbReference type="SUPFAM" id="SSF52087">
    <property type="entry name" value="CRAL/TRIO domain"/>
    <property type="match status" value="1"/>
</dbReference>
<dbReference type="InterPro" id="IPR036865">
    <property type="entry name" value="CRAL-TRIO_dom_sf"/>
</dbReference>
<evidence type="ECO:0000313" key="2">
    <source>
        <dbReference type="EMBL" id="CAG2063739.1"/>
    </source>
</evidence>
<evidence type="ECO:0000313" key="3">
    <source>
        <dbReference type="Proteomes" id="UP001153148"/>
    </source>
</evidence>
<dbReference type="Pfam" id="PF00650">
    <property type="entry name" value="CRAL_TRIO"/>
    <property type="match status" value="1"/>
</dbReference>
<dbReference type="Proteomes" id="UP001153148">
    <property type="component" value="Unassembled WGS sequence"/>
</dbReference>
<protein>
    <recommendedName>
        <fullName evidence="1">CRAL-TRIO domain-containing protein</fullName>
    </recommendedName>
</protein>
<keyword evidence="3" id="KW-1185">Reference proteome</keyword>
<feature type="domain" description="CRAL-TRIO" evidence="1">
    <location>
        <begin position="19"/>
        <end position="48"/>
    </location>
</feature>
<name>A0ABN7P9D7_TIMPD</name>
<reference evidence="2" key="1">
    <citation type="submission" date="2021-03" db="EMBL/GenBank/DDBJ databases">
        <authorList>
            <person name="Tran Van P."/>
        </authorList>
    </citation>
    <scope>NUCLEOTIDE SEQUENCE</scope>
</reference>
<dbReference type="EMBL" id="CAJPIN010028569">
    <property type="protein sequence ID" value="CAG2063739.1"/>
    <property type="molecule type" value="Genomic_DNA"/>
</dbReference>
<proteinExistence type="predicted"/>
<dbReference type="Gene3D" id="3.40.525.10">
    <property type="entry name" value="CRAL-TRIO lipid binding domain"/>
    <property type="match status" value="1"/>
</dbReference>
<evidence type="ECO:0000259" key="1">
    <source>
        <dbReference type="Pfam" id="PF00650"/>
    </source>
</evidence>
<comment type="caution">
    <text evidence="2">The sequence shown here is derived from an EMBL/GenBank/DDBJ whole genome shotgun (WGS) entry which is preliminary data.</text>
</comment>